<dbReference type="Proteomes" id="UP001162156">
    <property type="component" value="Unassembled WGS sequence"/>
</dbReference>
<dbReference type="EMBL" id="JANEYF010002902">
    <property type="protein sequence ID" value="KAJ8941111.1"/>
    <property type="molecule type" value="Genomic_DNA"/>
</dbReference>
<proteinExistence type="predicted"/>
<evidence type="ECO:0000256" key="1">
    <source>
        <dbReference type="SAM" id="Phobius"/>
    </source>
</evidence>
<comment type="caution">
    <text evidence="2">The sequence shown here is derived from an EMBL/GenBank/DDBJ whole genome shotgun (WGS) entry which is preliminary data.</text>
</comment>
<keyword evidence="1" id="KW-0472">Membrane</keyword>
<name>A0AAV8XS95_9CUCU</name>
<sequence length="65" mass="8187">MYTVNDWIITDYLFWMACVILLQHVVFMVQHYFIYKKWSEYDLEEFQEITLQDKISLYEQRLDHC</sequence>
<keyword evidence="3" id="KW-1185">Reference proteome</keyword>
<protein>
    <recommendedName>
        <fullName evidence="4">ATP synthase F0 subunit 8</fullName>
    </recommendedName>
</protein>
<evidence type="ECO:0000313" key="2">
    <source>
        <dbReference type="EMBL" id="KAJ8941111.1"/>
    </source>
</evidence>
<evidence type="ECO:0008006" key="4">
    <source>
        <dbReference type="Google" id="ProtNLM"/>
    </source>
</evidence>
<reference evidence="2" key="1">
    <citation type="journal article" date="2023" name="Insect Mol. Biol.">
        <title>Genome sequencing provides insights into the evolution of gene families encoding plant cell wall-degrading enzymes in longhorned beetles.</title>
        <authorList>
            <person name="Shin N.R."/>
            <person name="Okamura Y."/>
            <person name="Kirsch R."/>
            <person name="Pauchet Y."/>
        </authorList>
    </citation>
    <scope>NUCLEOTIDE SEQUENCE</scope>
    <source>
        <strain evidence="2">RBIC_L_NR</strain>
    </source>
</reference>
<feature type="transmembrane region" description="Helical" evidence="1">
    <location>
        <begin position="12"/>
        <end position="34"/>
    </location>
</feature>
<keyword evidence="1" id="KW-1133">Transmembrane helix</keyword>
<keyword evidence="1" id="KW-0812">Transmembrane</keyword>
<dbReference type="AlphaFoldDB" id="A0AAV8XS95"/>
<organism evidence="2 3">
    <name type="scientific">Rhamnusium bicolor</name>
    <dbReference type="NCBI Taxonomy" id="1586634"/>
    <lineage>
        <taxon>Eukaryota</taxon>
        <taxon>Metazoa</taxon>
        <taxon>Ecdysozoa</taxon>
        <taxon>Arthropoda</taxon>
        <taxon>Hexapoda</taxon>
        <taxon>Insecta</taxon>
        <taxon>Pterygota</taxon>
        <taxon>Neoptera</taxon>
        <taxon>Endopterygota</taxon>
        <taxon>Coleoptera</taxon>
        <taxon>Polyphaga</taxon>
        <taxon>Cucujiformia</taxon>
        <taxon>Chrysomeloidea</taxon>
        <taxon>Cerambycidae</taxon>
        <taxon>Lepturinae</taxon>
        <taxon>Rhagiini</taxon>
        <taxon>Rhamnusium</taxon>
    </lineage>
</organism>
<gene>
    <name evidence="2" type="ORF">NQ314_010490</name>
</gene>
<accession>A0AAV8XS95</accession>
<evidence type="ECO:0000313" key="3">
    <source>
        <dbReference type="Proteomes" id="UP001162156"/>
    </source>
</evidence>